<dbReference type="Proteomes" id="UP000245577">
    <property type="component" value="Unassembled WGS sequence"/>
</dbReference>
<evidence type="ECO:0000313" key="2">
    <source>
        <dbReference type="Proteomes" id="UP000245577"/>
    </source>
</evidence>
<evidence type="ECO:0000313" key="1">
    <source>
        <dbReference type="EMBL" id="PWB86965.1"/>
    </source>
</evidence>
<protein>
    <submittedName>
        <fullName evidence="1">Uncharacterized protein</fullName>
    </submittedName>
</protein>
<name>A0A2U1S8Z0_9EURY</name>
<reference evidence="1 2" key="1">
    <citation type="submission" date="2017-03" db="EMBL/GenBank/DDBJ databases">
        <title>Genome sequence of Methanobrevibacter wosei.</title>
        <authorList>
            <person name="Poehlein A."/>
            <person name="Seedorf H."/>
            <person name="Daniel R."/>
        </authorList>
    </citation>
    <scope>NUCLEOTIDE SEQUENCE [LARGE SCALE GENOMIC DNA]</scope>
    <source>
        <strain evidence="1 2">DSM 11979</strain>
    </source>
</reference>
<gene>
    <name evidence="1" type="ORF">MBBWO_00790</name>
</gene>
<organism evidence="1 2">
    <name type="scientific">Methanobrevibacter woesei</name>
    <dbReference type="NCBI Taxonomy" id="190976"/>
    <lineage>
        <taxon>Archaea</taxon>
        <taxon>Methanobacteriati</taxon>
        <taxon>Methanobacteriota</taxon>
        <taxon>Methanomada group</taxon>
        <taxon>Methanobacteria</taxon>
        <taxon>Methanobacteriales</taxon>
        <taxon>Methanobacteriaceae</taxon>
        <taxon>Methanobrevibacter</taxon>
    </lineage>
</organism>
<dbReference type="AlphaFoldDB" id="A0A2U1S8Z0"/>
<dbReference type="RefSeq" id="WP_116668916.1">
    <property type="nucleotide sequence ID" value="NZ_MZGU01000002.1"/>
</dbReference>
<comment type="caution">
    <text evidence="1">The sequence shown here is derived from an EMBL/GenBank/DDBJ whole genome shotgun (WGS) entry which is preliminary data.</text>
</comment>
<dbReference type="OrthoDB" id="75324at2157"/>
<dbReference type="EMBL" id="MZGU01000002">
    <property type="protein sequence ID" value="PWB86965.1"/>
    <property type="molecule type" value="Genomic_DNA"/>
</dbReference>
<sequence length="105" mass="11825">MVSIYKVSKEDVNAIFAVDFAANPVLYFFENSEWVKDDDNITNDSIAEIYGGDVTLDDLKALELGEGSKIPDGDITCLTKMEELSEDVEEFLNTYAEIIKIQEDF</sequence>
<keyword evidence="2" id="KW-1185">Reference proteome</keyword>
<proteinExistence type="predicted"/>
<accession>A0A2U1S8Z0</accession>